<dbReference type="PANTHER" id="PTHR33755">
    <property type="entry name" value="TOXIN PARE1-RELATED"/>
    <property type="match status" value="1"/>
</dbReference>
<comment type="caution">
    <text evidence="3">The sequence shown here is derived from an EMBL/GenBank/DDBJ whole genome shotgun (WGS) entry which is preliminary data.</text>
</comment>
<dbReference type="PANTHER" id="PTHR33755:SF5">
    <property type="entry name" value="TYPE II TOXIN-ANTITOXIN SYSTEM RELE_PARE FAMILY TOXIN"/>
    <property type="match status" value="1"/>
</dbReference>
<dbReference type="OrthoDB" id="5574284at2"/>
<keyword evidence="4" id="KW-1185">Reference proteome</keyword>
<dbReference type="AlphaFoldDB" id="A0A2T4U0D3"/>
<name>A0A2T4U0D3_9BACT</name>
<evidence type="ECO:0000256" key="1">
    <source>
        <dbReference type="ARBA" id="ARBA00006226"/>
    </source>
</evidence>
<protein>
    <submittedName>
        <fullName evidence="3">Plasmid stabilization protein</fullName>
    </submittedName>
</protein>
<dbReference type="InterPro" id="IPR007712">
    <property type="entry name" value="RelE/ParE_toxin"/>
</dbReference>
<evidence type="ECO:0000313" key="3">
    <source>
        <dbReference type="EMBL" id="PTL36833.1"/>
    </source>
</evidence>
<sequence length="106" mass="12109">MAEVIWSEPALSDLDAIADYIALDNSEAAKMLVRDVFRHVGQLADHPKSGSKPQELKGWRYRQIVEPPCRIFYREEGSRVYILHAMRGERLLRPSVVATRSKVSTK</sequence>
<dbReference type="InterPro" id="IPR035093">
    <property type="entry name" value="RelE/ParE_toxin_dom_sf"/>
</dbReference>
<comment type="similarity">
    <text evidence="1">Belongs to the RelE toxin family.</text>
</comment>
<gene>
    <name evidence="3" type="ORF">CLG94_02340</name>
</gene>
<evidence type="ECO:0000313" key="4">
    <source>
        <dbReference type="Proteomes" id="UP000241436"/>
    </source>
</evidence>
<evidence type="ECO:0000256" key="2">
    <source>
        <dbReference type="ARBA" id="ARBA00022649"/>
    </source>
</evidence>
<dbReference type="RefSeq" id="WP_107561295.1">
    <property type="nucleotide sequence ID" value="NZ_NVQC01000011.1"/>
</dbReference>
<dbReference type="EMBL" id="NVQC01000011">
    <property type="protein sequence ID" value="PTL36833.1"/>
    <property type="molecule type" value="Genomic_DNA"/>
</dbReference>
<reference evidence="3 4" key="1">
    <citation type="submission" date="2017-09" db="EMBL/GenBank/DDBJ databases">
        <title>Bloom of a denitrifying methanotroph, Candidatus Methylomirabilis limnetica, in a deep stratified lake.</title>
        <authorList>
            <person name="Graf J.S."/>
            <person name="Marchant H.K."/>
            <person name="Tienken D."/>
            <person name="Hach P.F."/>
            <person name="Brand A."/>
            <person name="Schubert C.J."/>
            <person name="Kuypers M.M."/>
            <person name="Milucka J."/>
        </authorList>
    </citation>
    <scope>NUCLEOTIDE SEQUENCE [LARGE SCALE GENOMIC DNA]</scope>
    <source>
        <strain evidence="3 4">Zug</strain>
    </source>
</reference>
<organism evidence="3 4">
    <name type="scientific">Candidatus Methylomirabilis limnetica</name>
    <dbReference type="NCBI Taxonomy" id="2033718"/>
    <lineage>
        <taxon>Bacteria</taxon>
        <taxon>Candidatus Methylomirabilota</taxon>
        <taxon>Candidatus Methylomirabilia</taxon>
        <taxon>Candidatus Methylomirabilales</taxon>
        <taxon>Candidatus Methylomirabilaceae</taxon>
        <taxon>Candidatus Methylomirabilis</taxon>
    </lineage>
</organism>
<dbReference type="InterPro" id="IPR051803">
    <property type="entry name" value="TA_system_RelE-like_toxin"/>
</dbReference>
<accession>A0A2T4U0D3</accession>
<keyword evidence="2" id="KW-1277">Toxin-antitoxin system</keyword>
<proteinExistence type="inferred from homology"/>
<dbReference type="Pfam" id="PF05016">
    <property type="entry name" value="ParE_toxin"/>
    <property type="match status" value="1"/>
</dbReference>
<dbReference type="Proteomes" id="UP000241436">
    <property type="component" value="Unassembled WGS sequence"/>
</dbReference>
<dbReference type="Gene3D" id="3.30.2310.20">
    <property type="entry name" value="RelE-like"/>
    <property type="match status" value="1"/>
</dbReference>
<reference evidence="4" key="2">
    <citation type="journal article" date="2018" name="Environ. Microbiol.">
        <title>Bloom of a denitrifying methanotroph, 'Candidatus Methylomirabilis limnetica', in a deep stratified lake.</title>
        <authorList>
            <person name="Graf J.S."/>
            <person name="Mayr M.J."/>
            <person name="Marchant H.K."/>
            <person name="Tienken D."/>
            <person name="Hach P.F."/>
            <person name="Brand A."/>
            <person name="Schubert C.J."/>
            <person name="Kuypers M.M."/>
            <person name="Milucka J."/>
        </authorList>
    </citation>
    <scope>NUCLEOTIDE SEQUENCE [LARGE SCALE GENOMIC DNA]</scope>
    <source>
        <strain evidence="4">Zug</strain>
    </source>
</reference>